<dbReference type="PROSITE" id="PS51832">
    <property type="entry name" value="HD_GYP"/>
    <property type="match status" value="1"/>
</dbReference>
<organism evidence="2 3">
    <name type="scientific">candidate division CSSED10-310 bacterium</name>
    <dbReference type="NCBI Taxonomy" id="2855610"/>
    <lineage>
        <taxon>Bacteria</taxon>
        <taxon>Bacteria division CSSED10-310</taxon>
    </lineage>
</organism>
<dbReference type="PANTHER" id="PTHR43155">
    <property type="entry name" value="CYCLIC DI-GMP PHOSPHODIESTERASE PA4108-RELATED"/>
    <property type="match status" value="1"/>
</dbReference>
<evidence type="ECO:0000313" key="3">
    <source>
        <dbReference type="Proteomes" id="UP001594351"/>
    </source>
</evidence>
<dbReference type="Pfam" id="PF01966">
    <property type="entry name" value="HD"/>
    <property type="match status" value="1"/>
</dbReference>
<sequence>MENDSNVLAHILSISQEITQIKDVDLLLEKILTEARMMSNADAGSIYVKKEDKLHFNFAQNETLQRKLAPGKKLIFSRFSVPVNNQSIAGYVANNGKTVNIPDAYNLEKNLPFSFDQKYDELSCYHTHSILAFPLKTPQDEILGALQLINARDQKGDIIPFADEDEPFIMHFANAAAIALERAQMTRAIILRMLRMSEMRDPKETGSHVNRVGAIAAEIYETWATNQGYSTTEIEKAKDILRMTAMLHDVGKVAISDIILKKPARLNVDEFEIMKHHTFLGAKLFADSHTEFDKAAFFIALEHHERWDGNGYPGEVIFERVAQRQDFEFVVNKNKRKKGEEIHPFGRVVAIADVYDALSSKRVYKEAWDEATVMETIKSEAGKQFDPEMVKAFFEVFDVVRNIRELYPDH</sequence>
<keyword evidence="3" id="KW-1185">Reference proteome</keyword>
<dbReference type="CDD" id="cd00077">
    <property type="entry name" value="HDc"/>
    <property type="match status" value="1"/>
</dbReference>
<dbReference type="Proteomes" id="UP001594351">
    <property type="component" value="Unassembled WGS sequence"/>
</dbReference>
<gene>
    <name evidence="2" type="ORF">ACFL27_21110</name>
</gene>
<dbReference type="Gene3D" id="3.30.450.40">
    <property type="match status" value="1"/>
</dbReference>
<dbReference type="Pfam" id="PF01590">
    <property type="entry name" value="GAF"/>
    <property type="match status" value="1"/>
</dbReference>
<dbReference type="EMBL" id="JBHPBY010000353">
    <property type="protein sequence ID" value="MFC1852707.1"/>
    <property type="molecule type" value="Genomic_DNA"/>
</dbReference>
<dbReference type="SUPFAM" id="SSF55781">
    <property type="entry name" value="GAF domain-like"/>
    <property type="match status" value="1"/>
</dbReference>
<dbReference type="SMART" id="SM00065">
    <property type="entry name" value="GAF"/>
    <property type="match status" value="1"/>
</dbReference>
<name>A0ABV6Z2M8_UNCC1</name>
<proteinExistence type="predicted"/>
<protein>
    <submittedName>
        <fullName evidence="2">GAF and HD-GYP domain-containing protein</fullName>
    </submittedName>
</protein>
<dbReference type="InterPro" id="IPR003018">
    <property type="entry name" value="GAF"/>
</dbReference>
<evidence type="ECO:0000259" key="1">
    <source>
        <dbReference type="PROSITE" id="PS51832"/>
    </source>
</evidence>
<dbReference type="SMART" id="SM00471">
    <property type="entry name" value="HDc"/>
    <property type="match status" value="1"/>
</dbReference>
<reference evidence="2 3" key="1">
    <citation type="submission" date="2024-09" db="EMBL/GenBank/DDBJ databases">
        <title>Laminarin stimulates single cell rates of sulfate reduction while oxygen inhibits transcriptomic activity in coastal marine sediment.</title>
        <authorList>
            <person name="Lindsay M."/>
            <person name="Orcutt B."/>
            <person name="Emerson D."/>
            <person name="Stepanauskas R."/>
            <person name="D'Angelo T."/>
        </authorList>
    </citation>
    <scope>NUCLEOTIDE SEQUENCE [LARGE SCALE GENOMIC DNA]</scope>
    <source>
        <strain evidence="2">SAG AM-311-K15</strain>
    </source>
</reference>
<dbReference type="SUPFAM" id="SSF109604">
    <property type="entry name" value="HD-domain/PDEase-like"/>
    <property type="match status" value="1"/>
</dbReference>
<dbReference type="InterPro" id="IPR006674">
    <property type="entry name" value="HD_domain"/>
</dbReference>
<dbReference type="InterPro" id="IPR029016">
    <property type="entry name" value="GAF-like_dom_sf"/>
</dbReference>
<dbReference type="InterPro" id="IPR037522">
    <property type="entry name" value="HD_GYP_dom"/>
</dbReference>
<evidence type="ECO:0000313" key="2">
    <source>
        <dbReference type="EMBL" id="MFC1852707.1"/>
    </source>
</evidence>
<accession>A0ABV6Z2M8</accession>
<dbReference type="PANTHER" id="PTHR43155:SF2">
    <property type="entry name" value="CYCLIC DI-GMP PHOSPHODIESTERASE PA4108"/>
    <property type="match status" value="1"/>
</dbReference>
<dbReference type="Gene3D" id="1.10.3210.10">
    <property type="entry name" value="Hypothetical protein af1432"/>
    <property type="match status" value="1"/>
</dbReference>
<feature type="domain" description="HD-GYP" evidence="1">
    <location>
        <begin position="183"/>
        <end position="409"/>
    </location>
</feature>
<comment type="caution">
    <text evidence="2">The sequence shown here is derived from an EMBL/GenBank/DDBJ whole genome shotgun (WGS) entry which is preliminary data.</text>
</comment>
<dbReference type="InterPro" id="IPR003607">
    <property type="entry name" value="HD/PDEase_dom"/>
</dbReference>